<keyword evidence="1" id="KW-0560">Oxidoreductase</keyword>
<reference evidence="4 5" key="1">
    <citation type="submission" date="2015-01" db="EMBL/GenBank/DDBJ databases">
        <title>The Genome Sequence of Capronia semiimmersa CBS27337.</title>
        <authorList>
            <consortium name="The Broad Institute Genomics Platform"/>
            <person name="Cuomo C."/>
            <person name="de Hoog S."/>
            <person name="Gorbushina A."/>
            <person name="Stielow B."/>
            <person name="Teixiera M."/>
            <person name="Abouelleil A."/>
            <person name="Chapman S.B."/>
            <person name="Priest M."/>
            <person name="Young S.K."/>
            <person name="Wortman J."/>
            <person name="Nusbaum C."/>
            <person name="Birren B."/>
        </authorList>
    </citation>
    <scope>NUCLEOTIDE SEQUENCE [LARGE SCALE GENOMIC DNA]</scope>
    <source>
        <strain evidence="4 5">CBS 27337</strain>
    </source>
</reference>
<dbReference type="PANTHER" id="PTHR43364:SF4">
    <property type="entry name" value="NAD(P)-LINKED OXIDOREDUCTASE SUPERFAMILY PROTEIN"/>
    <property type="match status" value="1"/>
</dbReference>
<dbReference type="SUPFAM" id="SSF51430">
    <property type="entry name" value="NAD(P)-linked oxidoreductase"/>
    <property type="match status" value="1"/>
</dbReference>
<dbReference type="InterPro" id="IPR020471">
    <property type="entry name" value="AKR"/>
</dbReference>
<dbReference type="Pfam" id="PF00248">
    <property type="entry name" value="Aldo_ket_red"/>
    <property type="match status" value="1"/>
</dbReference>
<organism evidence="4 5">
    <name type="scientific">Phialophora macrospora</name>
    <dbReference type="NCBI Taxonomy" id="1851006"/>
    <lineage>
        <taxon>Eukaryota</taxon>
        <taxon>Fungi</taxon>
        <taxon>Dikarya</taxon>
        <taxon>Ascomycota</taxon>
        <taxon>Pezizomycotina</taxon>
        <taxon>Eurotiomycetes</taxon>
        <taxon>Chaetothyriomycetidae</taxon>
        <taxon>Chaetothyriales</taxon>
        <taxon>Herpotrichiellaceae</taxon>
        <taxon>Phialophora</taxon>
    </lineage>
</organism>
<dbReference type="EMBL" id="KN846956">
    <property type="protein sequence ID" value="KIW72816.1"/>
    <property type="molecule type" value="Genomic_DNA"/>
</dbReference>
<dbReference type="Proteomes" id="UP000054266">
    <property type="component" value="Unassembled WGS sequence"/>
</dbReference>
<evidence type="ECO:0000256" key="2">
    <source>
        <dbReference type="ARBA" id="ARBA00038157"/>
    </source>
</evidence>
<accession>A0A0D2D5C3</accession>
<evidence type="ECO:0000313" key="4">
    <source>
        <dbReference type="EMBL" id="KIW72816.1"/>
    </source>
</evidence>
<dbReference type="Gene3D" id="3.20.20.100">
    <property type="entry name" value="NADP-dependent oxidoreductase domain"/>
    <property type="match status" value="1"/>
</dbReference>
<feature type="domain" description="NADP-dependent oxidoreductase" evidence="3">
    <location>
        <begin position="10"/>
        <end position="314"/>
    </location>
</feature>
<gene>
    <name evidence="4" type="ORF">PV04_00986</name>
</gene>
<dbReference type="PANTHER" id="PTHR43364">
    <property type="entry name" value="NADH-SPECIFIC METHYLGLYOXAL REDUCTASE-RELATED"/>
    <property type="match status" value="1"/>
</dbReference>
<protein>
    <recommendedName>
        <fullName evidence="3">NADP-dependent oxidoreductase domain-containing protein</fullName>
    </recommendedName>
</protein>
<proteinExistence type="inferred from homology"/>
<dbReference type="InterPro" id="IPR023210">
    <property type="entry name" value="NADP_OxRdtase_dom"/>
</dbReference>
<dbReference type="GO" id="GO:0016491">
    <property type="term" value="F:oxidoreductase activity"/>
    <property type="evidence" value="ECO:0007669"/>
    <property type="project" value="UniProtKB-KW"/>
</dbReference>
<keyword evidence="5" id="KW-1185">Reference proteome</keyword>
<dbReference type="HOGENOM" id="CLU_023205_1_1_1"/>
<evidence type="ECO:0000256" key="1">
    <source>
        <dbReference type="ARBA" id="ARBA00023002"/>
    </source>
</evidence>
<comment type="similarity">
    <text evidence="2">Belongs to the aldo/keto reductase family. Aldo/keto reductase 2 subfamily.</text>
</comment>
<dbReference type="STRING" id="5601.A0A0D2D5C3"/>
<evidence type="ECO:0000259" key="3">
    <source>
        <dbReference type="Pfam" id="PF00248"/>
    </source>
</evidence>
<evidence type="ECO:0000313" key="5">
    <source>
        <dbReference type="Proteomes" id="UP000054266"/>
    </source>
</evidence>
<dbReference type="AlphaFoldDB" id="A0A0D2D5C3"/>
<sequence length="328" mass="35485">MTAKSGINVVLGTGIIGDKSVDKGARLDTPDEVQAFLDLFYDAGYRQIDTAQLYSLGAPGTCEPRLGAAGAGDKFIVDTKVISTTPGDHKKENVAKNIQASLSALKMNRVNIEYLHRPDRSTPFEETCEAMDEAFRQGKFKHFGLSNYTADEVKQILDICDRRGFVKPTVYQGQYNPIVRGGEKELFPLLRRNGIAFYAWSPAGGGFFAGNYKKIATGGRFDTDTLLGGMYTGLYVQPGITAAPEKALAIASKHGIGGHAAALRWTAFHSQLDPKYDDAVIIGASTQEQLTSNLEIIKAGPLPLDVVEALDGLYKEVAASGAEIPYHF</sequence>
<dbReference type="CDD" id="cd19075">
    <property type="entry name" value="AKR_AKR7A1-5"/>
    <property type="match status" value="1"/>
</dbReference>
<dbReference type="PRINTS" id="PR00069">
    <property type="entry name" value="ALDKETRDTASE"/>
</dbReference>
<name>A0A0D2D5C3_9EURO</name>
<dbReference type="InterPro" id="IPR036812">
    <property type="entry name" value="NAD(P)_OxRdtase_dom_sf"/>
</dbReference>
<dbReference type="InterPro" id="IPR050523">
    <property type="entry name" value="AKR_Detox_Biosynth"/>
</dbReference>